<dbReference type="Proteomes" id="UP000053820">
    <property type="component" value="Unassembled WGS sequence"/>
</dbReference>
<protein>
    <recommendedName>
        <fullName evidence="4">F-box domain-containing protein</fullName>
    </recommendedName>
</protein>
<dbReference type="AlphaFoldDB" id="A0A0C9W8C6"/>
<feature type="region of interest" description="Disordered" evidence="1">
    <location>
        <begin position="529"/>
        <end position="552"/>
    </location>
</feature>
<evidence type="ECO:0008006" key="4">
    <source>
        <dbReference type="Google" id="ProtNLM"/>
    </source>
</evidence>
<dbReference type="InterPro" id="IPR032675">
    <property type="entry name" value="LRR_dom_sf"/>
</dbReference>
<dbReference type="HOGENOM" id="CLU_021164_0_2_1"/>
<sequence length="552" mass="62550">MAMDIEVEEGGENTTEPQGARQALRNLAITCKTLRDPALDVLWRDLDSLYPLLGCLPVEIQGRSDGSLRINRVLEKSDYGIFNKYARRVRMLGYNQRHSYMNRDLLRLLSSFPCSQGTVLLSNLKCLTWEGDSDELFTFVRFFVPPSLLSLHLVGSRWPLCKRTFVSLLPLHLPKLMEFLCSDPTPEVMPHINEYICQSKGLTAIDAGVPSAKAMKHLMSSTTLKQLHISIPRHDNWEPVEGTFLPNVTHFIFRAHNLDKATEFLRNVKLSPTHAVIMLSDVFDGSSVTAFFEQLSTSLDHHSLQELHYQISDVVNNPAFSHYTSELEVNTLTPLLVFKNLVKLRLENFRTPLIDDKMAKRMADAWPHLEDLKIGTGQDWQMDTGFLRKSQMTLWGVGYIAQHCPKLKILGLVFDPEVHCAMIPAGWSNSNIRRLDVGASPIDNSVRVAATLLFLLPELEEIWTKQPRMGYIPVGVPEDKRAEKWTLVLEMVNVFASVREVAKTEAVLQAKKAIWKELAEKGMKFRFLTVKSETTPPGKEEEQGAETEPEDA</sequence>
<accession>A0A0C9W8C6</accession>
<feature type="compositionally biased region" description="Acidic residues" evidence="1">
    <location>
        <begin position="543"/>
        <end position="552"/>
    </location>
</feature>
<proteinExistence type="predicted"/>
<keyword evidence="3" id="KW-1185">Reference proteome</keyword>
<evidence type="ECO:0000256" key="1">
    <source>
        <dbReference type="SAM" id="MobiDB-lite"/>
    </source>
</evidence>
<gene>
    <name evidence="2" type="ORF">HYDPIDRAFT_33341</name>
</gene>
<organism evidence="2 3">
    <name type="scientific">Hydnomerulius pinastri MD-312</name>
    <dbReference type="NCBI Taxonomy" id="994086"/>
    <lineage>
        <taxon>Eukaryota</taxon>
        <taxon>Fungi</taxon>
        <taxon>Dikarya</taxon>
        <taxon>Basidiomycota</taxon>
        <taxon>Agaricomycotina</taxon>
        <taxon>Agaricomycetes</taxon>
        <taxon>Agaricomycetidae</taxon>
        <taxon>Boletales</taxon>
        <taxon>Boletales incertae sedis</taxon>
        <taxon>Leucogyrophana</taxon>
    </lineage>
</organism>
<evidence type="ECO:0000313" key="3">
    <source>
        <dbReference type="Proteomes" id="UP000053820"/>
    </source>
</evidence>
<dbReference type="Gene3D" id="3.80.10.10">
    <property type="entry name" value="Ribonuclease Inhibitor"/>
    <property type="match status" value="1"/>
</dbReference>
<dbReference type="OrthoDB" id="3258386at2759"/>
<dbReference type="EMBL" id="KN839892">
    <property type="protein sequence ID" value="KIJ59271.1"/>
    <property type="molecule type" value="Genomic_DNA"/>
</dbReference>
<evidence type="ECO:0000313" key="2">
    <source>
        <dbReference type="EMBL" id="KIJ59271.1"/>
    </source>
</evidence>
<reference evidence="2 3" key="1">
    <citation type="submission" date="2014-04" db="EMBL/GenBank/DDBJ databases">
        <title>Evolutionary Origins and Diversification of the Mycorrhizal Mutualists.</title>
        <authorList>
            <consortium name="DOE Joint Genome Institute"/>
            <consortium name="Mycorrhizal Genomics Consortium"/>
            <person name="Kohler A."/>
            <person name="Kuo A."/>
            <person name="Nagy L.G."/>
            <person name="Floudas D."/>
            <person name="Copeland A."/>
            <person name="Barry K.W."/>
            <person name="Cichocki N."/>
            <person name="Veneault-Fourrey C."/>
            <person name="LaButti K."/>
            <person name="Lindquist E.A."/>
            <person name="Lipzen A."/>
            <person name="Lundell T."/>
            <person name="Morin E."/>
            <person name="Murat C."/>
            <person name="Riley R."/>
            <person name="Ohm R."/>
            <person name="Sun H."/>
            <person name="Tunlid A."/>
            <person name="Henrissat B."/>
            <person name="Grigoriev I.V."/>
            <person name="Hibbett D.S."/>
            <person name="Martin F."/>
        </authorList>
    </citation>
    <scope>NUCLEOTIDE SEQUENCE [LARGE SCALE GENOMIC DNA]</scope>
    <source>
        <strain evidence="2 3">MD-312</strain>
    </source>
</reference>
<name>A0A0C9W8C6_9AGAM</name>